<dbReference type="Gene3D" id="3.40.50.12710">
    <property type="match status" value="1"/>
</dbReference>
<dbReference type="GO" id="GO:0005739">
    <property type="term" value="C:mitochondrion"/>
    <property type="evidence" value="ECO:0007669"/>
    <property type="project" value="UniProtKB-SubCell"/>
</dbReference>
<dbReference type="InterPro" id="IPR038375">
    <property type="entry name" value="NDUFAF7_sf"/>
</dbReference>
<sequence>MIAIAVNSSIVDSRRVPRRQVKLLSSGRFCLNSGRNSLFARTFCYKTIRRPQFKDSPQQKKPQREFPKQDVPLAKQISARIQATGPITVASYMKEILTNPSGGYYMSKDVFGREGDFITSPEVGQIFGEMVAIWILTEWRKIGSPKPLQLVELGPGRGTLAQDILRVLTQLGLSSPDLSVHLVEISPFMCQAQANRLCFTHDEVTDPQSKHHYAGETLSGVKIFWYRSLEDVPRNFSIFYAHEFFDALPVHKLERKDGIWKEVLVDLDPGKDDTFRFVMSRAETPASKVFTQLSGQFADQRDHIEFSLDALNVINQMADRLEENGGFSLIMDYGHNGDKSDTFRAFRQHQLHNPLENPGQADLTADVDFKQLKFAAEKSQKVITFGPIFQSDFLQRLGSDVRLKVLLENAKGDQKTDLETGYNLLTHPDKMGHRFKFFAIFPRVLESILQKLPLSGFTQ</sequence>
<dbReference type="PANTHER" id="PTHR12049:SF7">
    <property type="entry name" value="PROTEIN ARGININE METHYLTRANSFERASE NDUFAF7, MITOCHONDRIAL"/>
    <property type="match status" value="1"/>
</dbReference>
<dbReference type="Pfam" id="PF02636">
    <property type="entry name" value="Methyltransf_28"/>
    <property type="match status" value="1"/>
</dbReference>
<evidence type="ECO:0000313" key="9">
    <source>
        <dbReference type="Proteomes" id="UP000092462"/>
    </source>
</evidence>
<comment type="function">
    <text evidence="7">Arginine methyltransferase involved in the assembly or stability of mitochondrial NADH:ubiquinone oxidoreductase complex (complex I).</text>
</comment>
<comment type="subcellular location">
    <subcellularLocation>
        <location evidence="1 7">Mitochondrion</location>
    </subcellularLocation>
</comment>
<evidence type="ECO:0000256" key="7">
    <source>
        <dbReference type="RuleBase" id="RU364114"/>
    </source>
</evidence>
<dbReference type="AlphaFoldDB" id="A0A1B0D0A1"/>
<dbReference type="PANTHER" id="PTHR12049">
    <property type="entry name" value="PROTEIN ARGININE METHYLTRANSFERASE NDUFAF7, MITOCHONDRIAL"/>
    <property type="match status" value="1"/>
</dbReference>
<dbReference type="EMBL" id="AJVK01002295">
    <property type="status" value="NOT_ANNOTATED_CDS"/>
    <property type="molecule type" value="Genomic_DNA"/>
</dbReference>
<keyword evidence="5 7" id="KW-0496">Mitochondrion</keyword>
<evidence type="ECO:0000256" key="2">
    <source>
        <dbReference type="ARBA" id="ARBA00005891"/>
    </source>
</evidence>
<name>A0A1B0D0A1_PHLPP</name>
<keyword evidence="9" id="KW-1185">Reference proteome</keyword>
<dbReference type="GO" id="GO:0032259">
    <property type="term" value="P:methylation"/>
    <property type="evidence" value="ECO:0007669"/>
    <property type="project" value="UniProtKB-KW"/>
</dbReference>
<dbReference type="VEuPathDB" id="VectorBase:PPAI000773"/>
<dbReference type="Proteomes" id="UP000092462">
    <property type="component" value="Unassembled WGS sequence"/>
</dbReference>
<evidence type="ECO:0000256" key="3">
    <source>
        <dbReference type="ARBA" id="ARBA00022603"/>
    </source>
</evidence>
<comment type="catalytic activity">
    <reaction evidence="6 7">
        <text>L-arginyl-[protein] + 2 S-adenosyl-L-methionine = N(omega),N(omega)'-dimethyl-L-arginyl-[protein] + 2 S-adenosyl-L-homocysteine + 2 H(+)</text>
        <dbReference type="Rhea" id="RHEA:48108"/>
        <dbReference type="Rhea" id="RHEA-COMP:10532"/>
        <dbReference type="Rhea" id="RHEA-COMP:11992"/>
        <dbReference type="ChEBI" id="CHEBI:15378"/>
        <dbReference type="ChEBI" id="CHEBI:29965"/>
        <dbReference type="ChEBI" id="CHEBI:57856"/>
        <dbReference type="ChEBI" id="CHEBI:59789"/>
        <dbReference type="ChEBI" id="CHEBI:88221"/>
        <dbReference type="EC" id="2.1.1.320"/>
    </reaction>
</comment>
<accession>A0A1B0D0A1</accession>
<dbReference type="InterPro" id="IPR003788">
    <property type="entry name" value="NDUFAF7"/>
</dbReference>
<evidence type="ECO:0000256" key="6">
    <source>
        <dbReference type="ARBA" id="ARBA00048612"/>
    </source>
</evidence>
<evidence type="ECO:0000313" key="8">
    <source>
        <dbReference type="EnsemblMetazoa" id="PPAI000773-PA"/>
    </source>
</evidence>
<comment type="similarity">
    <text evidence="2 7">Belongs to the NDUFAF7 family.</text>
</comment>
<dbReference type="EnsemblMetazoa" id="PPAI000773-RA">
    <property type="protein sequence ID" value="PPAI000773-PA"/>
    <property type="gene ID" value="PPAI000773"/>
</dbReference>
<evidence type="ECO:0000256" key="5">
    <source>
        <dbReference type="ARBA" id="ARBA00023128"/>
    </source>
</evidence>
<keyword evidence="3 7" id="KW-0489">Methyltransferase</keyword>
<keyword evidence="4 7" id="KW-0808">Transferase</keyword>
<dbReference type="GO" id="GO:0032981">
    <property type="term" value="P:mitochondrial respiratory chain complex I assembly"/>
    <property type="evidence" value="ECO:0007669"/>
    <property type="project" value="TreeGrafter"/>
</dbReference>
<dbReference type="SUPFAM" id="SSF53335">
    <property type="entry name" value="S-adenosyl-L-methionine-dependent methyltransferases"/>
    <property type="match status" value="1"/>
</dbReference>
<dbReference type="EC" id="2.1.1.320" evidence="7"/>
<dbReference type="GO" id="GO:0035243">
    <property type="term" value="F:protein-arginine omega-N symmetric methyltransferase activity"/>
    <property type="evidence" value="ECO:0007669"/>
    <property type="project" value="UniProtKB-EC"/>
</dbReference>
<dbReference type="InterPro" id="IPR029063">
    <property type="entry name" value="SAM-dependent_MTases_sf"/>
</dbReference>
<dbReference type="VEuPathDB" id="VectorBase:PPAPM1_001937"/>
<proteinExistence type="inferred from homology"/>
<protein>
    <recommendedName>
        <fullName evidence="7">Protein arginine methyltransferase NDUFAF7</fullName>
        <ecNumber evidence="7">2.1.1.320</ecNumber>
    </recommendedName>
</protein>
<organism evidence="8 9">
    <name type="scientific">Phlebotomus papatasi</name>
    <name type="common">Sandfly</name>
    <dbReference type="NCBI Taxonomy" id="29031"/>
    <lineage>
        <taxon>Eukaryota</taxon>
        <taxon>Metazoa</taxon>
        <taxon>Ecdysozoa</taxon>
        <taxon>Arthropoda</taxon>
        <taxon>Hexapoda</taxon>
        <taxon>Insecta</taxon>
        <taxon>Pterygota</taxon>
        <taxon>Neoptera</taxon>
        <taxon>Endopterygota</taxon>
        <taxon>Diptera</taxon>
        <taxon>Nematocera</taxon>
        <taxon>Psychodoidea</taxon>
        <taxon>Psychodidae</taxon>
        <taxon>Phlebotomus</taxon>
        <taxon>Phlebotomus</taxon>
    </lineage>
</organism>
<evidence type="ECO:0000256" key="1">
    <source>
        <dbReference type="ARBA" id="ARBA00004173"/>
    </source>
</evidence>
<evidence type="ECO:0000256" key="4">
    <source>
        <dbReference type="ARBA" id="ARBA00022679"/>
    </source>
</evidence>
<reference evidence="8" key="1">
    <citation type="submission" date="2022-08" db="UniProtKB">
        <authorList>
            <consortium name="EnsemblMetazoa"/>
        </authorList>
    </citation>
    <scope>IDENTIFICATION</scope>
    <source>
        <strain evidence="8">Israel</strain>
    </source>
</reference>